<feature type="region of interest" description="Disordered" evidence="2">
    <location>
        <begin position="244"/>
        <end position="351"/>
    </location>
</feature>
<name>A0ABX8I606_9ASCO</name>
<feature type="compositionally biased region" description="Basic and acidic residues" evidence="2">
    <location>
        <begin position="265"/>
        <end position="289"/>
    </location>
</feature>
<dbReference type="SMART" id="SM00360">
    <property type="entry name" value="RRM"/>
    <property type="match status" value="3"/>
</dbReference>
<protein>
    <recommendedName>
        <fullName evidence="3">RRM domain-containing protein</fullName>
    </recommendedName>
</protein>
<dbReference type="SUPFAM" id="SSF54928">
    <property type="entry name" value="RNA-binding domain, RBD"/>
    <property type="match status" value="2"/>
</dbReference>
<evidence type="ECO:0000259" key="3">
    <source>
        <dbReference type="SMART" id="SM00360"/>
    </source>
</evidence>
<proteinExistence type="predicted"/>
<feature type="compositionally biased region" description="Polar residues" evidence="2">
    <location>
        <begin position="90"/>
        <end position="104"/>
    </location>
</feature>
<dbReference type="Gene3D" id="3.30.70.330">
    <property type="match status" value="3"/>
</dbReference>
<feature type="domain" description="RRM" evidence="3">
    <location>
        <begin position="362"/>
        <end position="433"/>
    </location>
</feature>
<dbReference type="EMBL" id="CP076662">
    <property type="protein sequence ID" value="QWU87303.1"/>
    <property type="molecule type" value="Genomic_DNA"/>
</dbReference>
<feature type="compositionally biased region" description="Basic and acidic residues" evidence="2">
    <location>
        <begin position="297"/>
        <end position="317"/>
    </location>
</feature>
<keyword evidence="5" id="KW-1185">Reference proteome</keyword>
<evidence type="ECO:0000256" key="2">
    <source>
        <dbReference type="SAM" id="MobiDB-lite"/>
    </source>
</evidence>
<feature type="region of interest" description="Disordered" evidence="2">
    <location>
        <begin position="82"/>
        <end position="116"/>
    </location>
</feature>
<feature type="domain" description="RRM" evidence="3">
    <location>
        <begin position="465"/>
        <end position="537"/>
    </location>
</feature>
<dbReference type="PANTHER" id="PTHR48025:SF1">
    <property type="entry name" value="RRM DOMAIN-CONTAINING PROTEIN"/>
    <property type="match status" value="1"/>
</dbReference>
<feature type="region of interest" description="Disordered" evidence="2">
    <location>
        <begin position="541"/>
        <end position="562"/>
    </location>
</feature>
<feature type="compositionally biased region" description="Basic and acidic residues" evidence="2">
    <location>
        <begin position="439"/>
        <end position="448"/>
    </location>
</feature>
<accession>A0ABX8I606</accession>
<sequence>MAAEDTEGYWDIVISSLQDICNANESLSFDDIFSNHTDFTLEKLSESELETLKEEINDHKLNIGTATRLIATAQQNLSTLTSKLEKAQQKQETSTRSGKLQSASKGGKRANSKKGNKKYGRQYWVSKYDPSEPIIIGSEVAFKLKNRHFEEWIQCEVTKILSDGTRYEIKDPEPDENNNPGQTFKANYKEILLIPSVSEVPNLISYPHGTKVLARYPETTTFYPAVVVGQKKDGTVRLKFDGEEEVNKETEVERRVVLPSRSPVRNRDRSPGTNSRKDYEAPRGQDRRGGYARRQRDRGSERSFKDRIGRRDGGGRDRGRRGDRRDRGERPPKRGYISPEDASTVPGNEDERSLVERNYDRSIFIGNIPFEATAREVNEIFNNDFEVVRADIVTRRGLSRGMATVEFSTVEDVERAIEKFDRTQYQNREIFVRQDYPPPEDKREKSESSRSTAPPADEDREPNPEVFVGNLPYTTSWQTLKDEFRSVGTIVRADVLTDRQGKSRGYGTVVFKTTEDAQAAIDKYNGFDFEGRNIDVRFAREAKKPAQSSGKKNSPFTEGVVGDGETSRTIFVANLPYITTKADLYDLFETVGQVTNGEIQLESRGRPSGNAVVEFENEDLAEQAIKNLDGYNYGGRPLQISFAQYPSVNESNDAEMAD</sequence>
<feature type="region of interest" description="Disordered" evidence="2">
    <location>
        <begin position="428"/>
        <end position="469"/>
    </location>
</feature>
<dbReference type="InterPro" id="IPR047287">
    <property type="entry name" value="Tudor_SGF29_rpt2"/>
</dbReference>
<keyword evidence="1" id="KW-0694">RNA-binding</keyword>
<dbReference type="InterPro" id="IPR050502">
    <property type="entry name" value="Euk_RNA-bind_prot"/>
</dbReference>
<dbReference type="InterPro" id="IPR000504">
    <property type="entry name" value="RRM_dom"/>
</dbReference>
<dbReference type="CDD" id="cd20394">
    <property type="entry name" value="Tudor_SGF29_rpt2"/>
    <property type="match status" value="1"/>
</dbReference>
<feature type="compositionally biased region" description="Basic and acidic residues" evidence="2">
    <location>
        <begin position="244"/>
        <end position="256"/>
    </location>
</feature>
<dbReference type="Pfam" id="PF00076">
    <property type="entry name" value="RRM_1"/>
    <property type="match status" value="3"/>
</dbReference>
<feature type="compositionally biased region" description="Basic and acidic residues" evidence="2">
    <location>
        <begin position="323"/>
        <end position="332"/>
    </location>
</feature>
<reference evidence="4 5" key="1">
    <citation type="submission" date="2021-06" db="EMBL/GenBank/DDBJ databases">
        <title>Candida outbreak in Lebanon.</title>
        <authorList>
            <person name="Finianos M."/>
        </authorList>
    </citation>
    <scope>NUCLEOTIDE SEQUENCE [LARGE SCALE GENOMIC DNA]</scope>
    <source>
        <strain evidence="4">CA3LBN</strain>
    </source>
</reference>
<evidence type="ECO:0000313" key="4">
    <source>
        <dbReference type="EMBL" id="QWU87303.1"/>
    </source>
</evidence>
<dbReference type="CDD" id="cd20393">
    <property type="entry name" value="Tudor_SGF29_rpt1"/>
    <property type="match status" value="1"/>
</dbReference>
<dbReference type="InterPro" id="IPR047288">
    <property type="entry name" value="Tudor_SGF29_rpt1"/>
</dbReference>
<evidence type="ECO:0000313" key="5">
    <source>
        <dbReference type="Proteomes" id="UP000825434"/>
    </source>
</evidence>
<evidence type="ECO:0000256" key="1">
    <source>
        <dbReference type="ARBA" id="ARBA00022884"/>
    </source>
</evidence>
<feature type="compositionally biased region" description="Basic residues" evidence="2">
    <location>
        <begin position="106"/>
        <end position="116"/>
    </location>
</feature>
<dbReference type="Pfam" id="PF07039">
    <property type="entry name" value="SGF29_Tudor"/>
    <property type="match status" value="1"/>
</dbReference>
<dbReference type="InterPro" id="IPR035979">
    <property type="entry name" value="RBD_domain_sf"/>
</dbReference>
<organism evidence="4 5">
    <name type="scientific">Candidozyma haemuli</name>
    <dbReference type="NCBI Taxonomy" id="45357"/>
    <lineage>
        <taxon>Eukaryota</taxon>
        <taxon>Fungi</taxon>
        <taxon>Dikarya</taxon>
        <taxon>Ascomycota</taxon>
        <taxon>Saccharomycotina</taxon>
        <taxon>Pichiomycetes</taxon>
        <taxon>Metschnikowiaceae</taxon>
        <taxon>Candidozyma</taxon>
    </lineage>
</organism>
<dbReference type="InterPro" id="IPR010750">
    <property type="entry name" value="SGF29_tudor-like_dom"/>
</dbReference>
<feature type="compositionally biased region" description="Polar residues" evidence="2">
    <location>
        <begin position="546"/>
        <end position="556"/>
    </location>
</feature>
<gene>
    <name evidence="4" type="ORF">CA3LBN_001568</name>
</gene>
<dbReference type="Gene3D" id="2.30.30.140">
    <property type="match status" value="1"/>
</dbReference>
<dbReference type="Proteomes" id="UP000825434">
    <property type="component" value="Chromosome 2"/>
</dbReference>
<dbReference type="PANTHER" id="PTHR48025">
    <property type="entry name" value="OS02G0815200 PROTEIN"/>
    <property type="match status" value="1"/>
</dbReference>
<dbReference type="InterPro" id="IPR012677">
    <property type="entry name" value="Nucleotide-bd_a/b_plait_sf"/>
</dbReference>
<feature type="domain" description="RRM" evidence="3">
    <location>
        <begin position="569"/>
        <end position="641"/>
    </location>
</feature>